<evidence type="ECO:0000313" key="8">
    <source>
        <dbReference type="Proteomes" id="UP000236743"/>
    </source>
</evidence>
<dbReference type="EMBL" id="FNUY01000001">
    <property type="protein sequence ID" value="SEF53004.1"/>
    <property type="molecule type" value="Genomic_DNA"/>
</dbReference>
<dbReference type="Gene3D" id="3.40.190.10">
    <property type="entry name" value="Periplasmic binding protein-like II"/>
    <property type="match status" value="2"/>
</dbReference>
<dbReference type="InterPro" id="IPR005119">
    <property type="entry name" value="LysR_subst-bd"/>
</dbReference>
<dbReference type="PANTHER" id="PTHR30346:SF0">
    <property type="entry name" value="HCA OPERON TRANSCRIPTIONAL ACTIVATOR HCAR"/>
    <property type="match status" value="1"/>
</dbReference>
<dbReference type="GO" id="GO:0003700">
    <property type="term" value="F:DNA-binding transcription factor activity"/>
    <property type="evidence" value="ECO:0007669"/>
    <property type="project" value="InterPro"/>
</dbReference>
<dbReference type="OrthoDB" id="9795022at2"/>
<keyword evidence="8" id="KW-1185">Reference proteome</keyword>
<dbReference type="InterPro" id="IPR036390">
    <property type="entry name" value="WH_DNA-bd_sf"/>
</dbReference>
<dbReference type="SUPFAM" id="SSF53850">
    <property type="entry name" value="Periplasmic binding protein-like II"/>
    <property type="match status" value="1"/>
</dbReference>
<sequence length="321" mass="35252">MFELSQLRCFVAVAEELHFGRAALRLNMTQPPLSRQIQILERVLDVVLLERSNRTVKLTPAGQSFLAEARRLLKLAESAALLAKRVANGKAGSINIGFTATSAYSYVPELVAACRREMPDVEISLKEMVSGDQLKRLDSGEIDIGLLRPPIPRTGLSAFRVTAEPLIAAVNAGHALARSTTIAIEDLAAEPFIMYAPYEARYFHDLLVELFSRAGLVPNYVQHLAQIHSILAMVHSGVGVALVPEAAMNLHFSGVALRPVDLPRQRPAELFFVSREDNDNPLLPIVAALAKRVAQDPVKIRQSDPMNGSPDTVFGHFRHRS</sequence>
<organism evidence="7 8">
    <name type="scientific">Bosea lathyri</name>
    <dbReference type="NCBI Taxonomy" id="1036778"/>
    <lineage>
        <taxon>Bacteria</taxon>
        <taxon>Pseudomonadati</taxon>
        <taxon>Pseudomonadota</taxon>
        <taxon>Alphaproteobacteria</taxon>
        <taxon>Hyphomicrobiales</taxon>
        <taxon>Boseaceae</taxon>
        <taxon>Bosea</taxon>
    </lineage>
</organism>
<dbReference type="CDD" id="cd08447">
    <property type="entry name" value="PBP2_LTTR_aromatics_like_1"/>
    <property type="match status" value="1"/>
</dbReference>
<protein>
    <submittedName>
        <fullName evidence="7">Transcriptional regulator, LysR family</fullName>
    </submittedName>
</protein>
<evidence type="ECO:0000313" key="7">
    <source>
        <dbReference type="EMBL" id="SEF53004.1"/>
    </source>
</evidence>
<dbReference type="SUPFAM" id="SSF46785">
    <property type="entry name" value="Winged helix' DNA-binding domain"/>
    <property type="match status" value="1"/>
</dbReference>
<evidence type="ECO:0000259" key="6">
    <source>
        <dbReference type="PROSITE" id="PS50931"/>
    </source>
</evidence>
<dbReference type="InterPro" id="IPR036388">
    <property type="entry name" value="WH-like_DNA-bd_sf"/>
</dbReference>
<evidence type="ECO:0000256" key="2">
    <source>
        <dbReference type="ARBA" id="ARBA00023015"/>
    </source>
</evidence>
<dbReference type="RefSeq" id="WP_103870756.1">
    <property type="nucleotide sequence ID" value="NZ_FNUY01000001.1"/>
</dbReference>
<accession>A0A1H5SRG4</accession>
<evidence type="ECO:0000256" key="5">
    <source>
        <dbReference type="SAM" id="MobiDB-lite"/>
    </source>
</evidence>
<dbReference type="Pfam" id="PF00126">
    <property type="entry name" value="HTH_1"/>
    <property type="match status" value="1"/>
</dbReference>
<evidence type="ECO:0000256" key="4">
    <source>
        <dbReference type="ARBA" id="ARBA00023163"/>
    </source>
</evidence>
<gene>
    <name evidence="7" type="ORF">SAMN04488115_101382</name>
</gene>
<proteinExistence type="inferred from homology"/>
<dbReference type="InterPro" id="IPR000847">
    <property type="entry name" value="LysR_HTH_N"/>
</dbReference>
<dbReference type="GO" id="GO:0003677">
    <property type="term" value="F:DNA binding"/>
    <property type="evidence" value="ECO:0007669"/>
    <property type="project" value="UniProtKB-KW"/>
</dbReference>
<name>A0A1H5SRG4_9HYPH</name>
<dbReference type="Pfam" id="PF03466">
    <property type="entry name" value="LysR_substrate"/>
    <property type="match status" value="1"/>
</dbReference>
<evidence type="ECO:0000256" key="3">
    <source>
        <dbReference type="ARBA" id="ARBA00023125"/>
    </source>
</evidence>
<keyword evidence="2" id="KW-0805">Transcription regulation</keyword>
<feature type="region of interest" description="Disordered" evidence="5">
    <location>
        <begin position="299"/>
        <end position="321"/>
    </location>
</feature>
<dbReference type="Gene3D" id="1.10.10.10">
    <property type="entry name" value="Winged helix-like DNA-binding domain superfamily/Winged helix DNA-binding domain"/>
    <property type="match status" value="1"/>
</dbReference>
<dbReference type="PANTHER" id="PTHR30346">
    <property type="entry name" value="TRANSCRIPTIONAL DUAL REGULATOR HCAR-RELATED"/>
    <property type="match status" value="1"/>
</dbReference>
<evidence type="ECO:0000256" key="1">
    <source>
        <dbReference type="ARBA" id="ARBA00009437"/>
    </source>
</evidence>
<reference evidence="7 8" key="1">
    <citation type="submission" date="2016-10" db="EMBL/GenBank/DDBJ databases">
        <authorList>
            <person name="de Groot N.N."/>
        </authorList>
    </citation>
    <scope>NUCLEOTIDE SEQUENCE [LARGE SCALE GENOMIC DNA]</scope>
    <source>
        <strain evidence="7 8">DSM 26656</strain>
    </source>
</reference>
<dbReference type="Proteomes" id="UP000236743">
    <property type="component" value="Unassembled WGS sequence"/>
</dbReference>
<feature type="domain" description="HTH lysR-type" evidence="6">
    <location>
        <begin position="2"/>
        <end position="59"/>
    </location>
</feature>
<dbReference type="PROSITE" id="PS50931">
    <property type="entry name" value="HTH_LYSR"/>
    <property type="match status" value="1"/>
</dbReference>
<dbReference type="AlphaFoldDB" id="A0A1H5SRG4"/>
<dbReference type="GO" id="GO:0032993">
    <property type="term" value="C:protein-DNA complex"/>
    <property type="evidence" value="ECO:0007669"/>
    <property type="project" value="TreeGrafter"/>
</dbReference>
<comment type="similarity">
    <text evidence="1">Belongs to the LysR transcriptional regulatory family.</text>
</comment>
<keyword evidence="3" id="KW-0238">DNA-binding</keyword>
<dbReference type="FunFam" id="1.10.10.10:FF:000001">
    <property type="entry name" value="LysR family transcriptional regulator"/>
    <property type="match status" value="1"/>
</dbReference>
<keyword evidence="4" id="KW-0804">Transcription</keyword>
<dbReference type="PRINTS" id="PR00039">
    <property type="entry name" value="HTHLYSR"/>
</dbReference>